<feature type="domain" description="Amidohydrolase-related" evidence="2">
    <location>
        <begin position="24"/>
        <end position="359"/>
    </location>
</feature>
<evidence type="ECO:0000313" key="4">
    <source>
        <dbReference type="Proteomes" id="UP000601789"/>
    </source>
</evidence>
<dbReference type="EMBL" id="JADGMQ010000006">
    <property type="protein sequence ID" value="MBI1621018.1"/>
    <property type="molecule type" value="Genomic_DNA"/>
</dbReference>
<proteinExistence type="predicted"/>
<dbReference type="PANTHER" id="PTHR21240">
    <property type="entry name" value="2-AMINO-3-CARBOXYLMUCONATE-6-SEMIALDEHYDE DECARBOXYLASE"/>
    <property type="match status" value="1"/>
</dbReference>
<dbReference type="PANTHER" id="PTHR21240:SF28">
    <property type="entry name" value="ISO-OROTATE DECARBOXYLASE (EUROFUNG)"/>
    <property type="match status" value="1"/>
</dbReference>
<dbReference type="InterPro" id="IPR006680">
    <property type="entry name" value="Amidohydro-rel"/>
</dbReference>
<name>A0ABS0SCJ8_9HYPH</name>
<reference evidence="3 4" key="1">
    <citation type="submission" date="2020-10" db="EMBL/GenBank/DDBJ databases">
        <title>Aquamicrobium zhengzhouensis sp. nov., a exopolysaccharide producing bacterium isolated from farmland soil.</title>
        <authorList>
            <person name="Wang X."/>
        </authorList>
    </citation>
    <scope>NUCLEOTIDE SEQUENCE [LARGE SCALE GENOMIC DNA]</scope>
    <source>
        <strain evidence="4">cd-1</strain>
    </source>
</reference>
<organism evidence="3 4">
    <name type="scientific">Aquamicrobium zhengzhouense</name>
    <dbReference type="NCBI Taxonomy" id="2781738"/>
    <lineage>
        <taxon>Bacteria</taxon>
        <taxon>Pseudomonadati</taxon>
        <taxon>Pseudomonadota</taxon>
        <taxon>Alphaproteobacteria</taxon>
        <taxon>Hyphomicrobiales</taxon>
        <taxon>Phyllobacteriaceae</taxon>
        <taxon>Aquamicrobium</taxon>
    </lineage>
</organism>
<evidence type="ECO:0000313" key="3">
    <source>
        <dbReference type="EMBL" id="MBI1621018.1"/>
    </source>
</evidence>
<sequence>MTSPVPSATNLRAGSLPIAGLGAIDCDVHPRSPRRQDLLPYVDDYWREIFMSREIDHLELSGYPETLRPNRAAPDAGNGDAASLAKALLDPLKLDAAILNVTSGVHAIFDPYLAQVLCQATNRWLAAEWLDRDPRLRASLIVPLQHPEAAVAEIEAYAKDHRFVQVLAVVMNDKPLGQRYLWPIYEAASRHGFALNIHAGNTYRHAPTQSGFNSYLVEDFVHQTQGFANQVGSLLAEGVLAKFPEMKVVLSESGVTWMPSLMWRMSKDWRGVRIEVPWVKEMPSLLMRKQVRLTLQPFDGPSDPAQAARAIAHLGGDEMLLFSSDYPHDHRIDVAYWPANLPEELAARAARENALATYPRLEV</sequence>
<keyword evidence="4" id="KW-1185">Reference proteome</keyword>
<dbReference type="InterPro" id="IPR032466">
    <property type="entry name" value="Metal_Hydrolase"/>
</dbReference>
<protein>
    <submittedName>
        <fullName evidence="3">Amidohydrolase</fullName>
    </submittedName>
</protein>
<dbReference type="Gene3D" id="3.20.20.140">
    <property type="entry name" value="Metal-dependent hydrolases"/>
    <property type="match status" value="1"/>
</dbReference>
<evidence type="ECO:0000259" key="2">
    <source>
        <dbReference type="Pfam" id="PF04909"/>
    </source>
</evidence>
<dbReference type="RefSeq" id="WP_198476436.1">
    <property type="nucleotide sequence ID" value="NZ_JADGMQ010000006.1"/>
</dbReference>
<comment type="caution">
    <text evidence="3">The sequence shown here is derived from an EMBL/GenBank/DDBJ whole genome shotgun (WGS) entry which is preliminary data.</text>
</comment>
<dbReference type="SUPFAM" id="SSF51556">
    <property type="entry name" value="Metallo-dependent hydrolases"/>
    <property type="match status" value="1"/>
</dbReference>
<dbReference type="Proteomes" id="UP000601789">
    <property type="component" value="Unassembled WGS sequence"/>
</dbReference>
<gene>
    <name evidence="3" type="ORF">IOD40_10125</name>
</gene>
<dbReference type="Pfam" id="PF04909">
    <property type="entry name" value="Amidohydro_2"/>
    <property type="match status" value="1"/>
</dbReference>
<keyword evidence="1" id="KW-0456">Lyase</keyword>
<dbReference type="InterPro" id="IPR032465">
    <property type="entry name" value="ACMSD"/>
</dbReference>
<evidence type="ECO:0000256" key="1">
    <source>
        <dbReference type="ARBA" id="ARBA00023239"/>
    </source>
</evidence>
<accession>A0ABS0SCJ8</accession>